<proteinExistence type="predicted"/>
<organism evidence="4 5">
    <name type="scientific">Senna tora</name>
    <dbReference type="NCBI Taxonomy" id="362788"/>
    <lineage>
        <taxon>Eukaryota</taxon>
        <taxon>Viridiplantae</taxon>
        <taxon>Streptophyta</taxon>
        <taxon>Embryophyta</taxon>
        <taxon>Tracheophyta</taxon>
        <taxon>Spermatophyta</taxon>
        <taxon>Magnoliopsida</taxon>
        <taxon>eudicotyledons</taxon>
        <taxon>Gunneridae</taxon>
        <taxon>Pentapetalae</taxon>
        <taxon>rosids</taxon>
        <taxon>fabids</taxon>
        <taxon>Fabales</taxon>
        <taxon>Fabaceae</taxon>
        <taxon>Caesalpinioideae</taxon>
        <taxon>Cassia clade</taxon>
        <taxon>Senna</taxon>
    </lineage>
</organism>
<dbReference type="Proteomes" id="UP000634136">
    <property type="component" value="Unassembled WGS sequence"/>
</dbReference>
<dbReference type="Pfam" id="PF02721">
    <property type="entry name" value="DUF223"/>
    <property type="match status" value="1"/>
</dbReference>
<sequence>MVNTHNNLSKQGSIVSNDSNGKAFHYHKDPLYRHLSDNSGAHLGSKIAASVKSVFVNKFKNNLKEGAVYVMSGFNVVPSSSSFRSTRHSYKLNFQYQTRIARADDDGSIHQFGFEFVPAVKIISGELDQNILVDVIGRVFNMSEVHESSSNDPNSMRVTIYIEYSDKTQLAITLWGRYANQIVQYMSKNFESVIVMAFQFCKIKEYNGTRLLSNSMYATRVIINSDIEEIRQFHRGLQLEDLTSPMNRTSHITMTTTTPLEATFSGYPLSSIDELY</sequence>
<name>A0A834W664_9FABA</name>
<evidence type="ECO:0000259" key="3">
    <source>
        <dbReference type="Pfam" id="PF16900"/>
    </source>
</evidence>
<evidence type="ECO:0000313" key="4">
    <source>
        <dbReference type="EMBL" id="KAF7807306.1"/>
    </source>
</evidence>
<dbReference type="InterPro" id="IPR012340">
    <property type="entry name" value="NA-bd_OB-fold"/>
</dbReference>
<dbReference type="Gene3D" id="2.40.50.140">
    <property type="entry name" value="Nucleic acid-binding proteins"/>
    <property type="match status" value="2"/>
</dbReference>
<gene>
    <name evidence="4" type="ORF">G2W53_039467</name>
</gene>
<dbReference type="SUPFAM" id="SSF50249">
    <property type="entry name" value="Nucleic acid-binding proteins"/>
    <property type="match status" value="2"/>
</dbReference>
<reference evidence="4" key="1">
    <citation type="submission" date="2020-09" db="EMBL/GenBank/DDBJ databases">
        <title>Genome-Enabled Discovery of Anthraquinone Biosynthesis in Senna tora.</title>
        <authorList>
            <person name="Kang S.-H."/>
            <person name="Pandey R.P."/>
            <person name="Lee C.-M."/>
            <person name="Sim J.-S."/>
            <person name="Jeong J.-T."/>
            <person name="Choi B.-S."/>
            <person name="Jung M."/>
            <person name="Ginzburg D."/>
            <person name="Zhao K."/>
            <person name="Won S.Y."/>
            <person name="Oh T.-J."/>
            <person name="Yu Y."/>
            <person name="Kim N.-H."/>
            <person name="Lee O.R."/>
            <person name="Lee T.-H."/>
            <person name="Bashyal P."/>
            <person name="Kim T.-S."/>
            <person name="Lee W.-H."/>
            <person name="Kawkins C."/>
            <person name="Kim C.-K."/>
            <person name="Kim J.S."/>
            <person name="Ahn B.O."/>
            <person name="Rhee S.Y."/>
            <person name="Sohng J.K."/>
        </authorList>
    </citation>
    <scope>NUCLEOTIDE SEQUENCE</scope>
    <source>
        <tissue evidence="4">Leaf</tissue>
    </source>
</reference>
<keyword evidence="5" id="KW-1185">Reference proteome</keyword>
<dbReference type="AlphaFoldDB" id="A0A834W664"/>
<keyword evidence="1 4" id="KW-0238">DNA-binding</keyword>
<dbReference type="InterPro" id="IPR031657">
    <property type="entry name" value="REPA_OB_2"/>
</dbReference>
<dbReference type="PANTHER" id="PTHR47165">
    <property type="entry name" value="OS03G0429900 PROTEIN"/>
    <property type="match status" value="1"/>
</dbReference>
<dbReference type="OrthoDB" id="1935380at2759"/>
<comment type="caution">
    <text evidence="4">The sequence shown here is derived from an EMBL/GenBank/DDBJ whole genome shotgun (WGS) entry which is preliminary data.</text>
</comment>
<dbReference type="EMBL" id="JAAIUW010000012">
    <property type="protein sequence ID" value="KAF7807306.1"/>
    <property type="molecule type" value="Genomic_DNA"/>
</dbReference>
<dbReference type="CDD" id="cd04481">
    <property type="entry name" value="RPA1_DBD_B_like"/>
    <property type="match status" value="1"/>
</dbReference>
<feature type="domain" description="Replication protein A OB" evidence="3">
    <location>
        <begin position="127"/>
        <end position="211"/>
    </location>
</feature>
<dbReference type="InterPro" id="IPR003871">
    <property type="entry name" value="RFA1B/D_OB_1st"/>
</dbReference>
<feature type="domain" description="Replication protein A 70 kDa DNA-binding subunit B/D first OB fold" evidence="2">
    <location>
        <begin position="43"/>
        <end position="101"/>
    </location>
</feature>
<evidence type="ECO:0000313" key="5">
    <source>
        <dbReference type="Proteomes" id="UP000634136"/>
    </source>
</evidence>
<evidence type="ECO:0000259" key="2">
    <source>
        <dbReference type="Pfam" id="PF02721"/>
    </source>
</evidence>
<accession>A0A834W664</accession>
<dbReference type="Pfam" id="PF16900">
    <property type="entry name" value="REPA_OB_2"/>
    <property type="match status" value="1"/>
</dbReference>
<dbReference type="PANTHER" id="PTHR47165:SF4">
    <property type="entry name" value="OS03G0429900 PROTEIN"/>
    <property type="match status" value="1"/>
</dbReference>
<dbReference type="GO" id="GO:0003677">
    <property type="term" value="F:DNA binding"/>
    <property type="evidence" value="ECO:0007669"/>
    <property type="project" value="UniProtKB-KW"/>
</dbReference>
<evidence type="ECO:0000256" key="1">
    <source>
        <dbReference type="ARBA" id="ARBA00023125"/>
    </source>
</evidence>
<dbReference type="CDD" id="cd04480">
    <property type="entry name" value="RPA1_DBD_A_like"/>
    <property type="match status" value="1"/>
</dbReference>
<protein>
    <submittedName>
        <fullName evidence="4">Replication protein A 70 kDa DNA-binding subunit B-like</fullName>
    </submittedName>
</protein>